<keyword evidence="2" id="KW-1134">Transmembrane beta strand</keyword>
<dbReference type="Proteomes" id="UP000006055">
    <property type="component" value="Chromosome"/>
</dbReference>
<keyword evidence="3" id="KW-0812">Transmembrane</keyword>
<dbReference type="HOGENOM" id="CLU_595702_0_0_7"/>
<keyword evidence="5" id="KW-0998">Cell outer membrane</keyword>
<dbReference type="GO" id="GO:0015562">
    <property type="term" value="F:efflux transmembrane transporter activity"/>
    <property type="evidence" value="ECO:0007669"/>
    <property type="project" value="InterPro"/>
</dbReference>
<evidence type="ECO:0008006" key="8">
    <source>
        <dbReference type="Google" id="ProtNLM"/>
    </source>
</evidence>
<evidence type="ECO:0000256" key="1">
    <source>
        <dbReference type="ARBA" id="ARBA00004442"/>
    </source>
</evidence>
<dbReference type="STRING" id="706587.Desti_0531"/>
<dbReference type="GO" id="GO:1990281">
    <property type="term" value="C:efflux pump complex"/>
    <property type="evidence" value="ECO:0007669"/>
    <property type="project" value="TreeGrafter"/>
</dbReference>
<dbReference type="GO" id="GO:0015288">
    <property type="term" value="F:porin activity"/>
    <property type="evidence" value="ECO:0007669"/>
    <property type="project" value="TreeGrafter"/>
</dbReference>
<evidence type="ECO:0000256" key="3">
    <source>
        <dbReference type="ARBA" id="ARBA00022692"/>
    </source>
</evidence>
<name>I4C123_DESTA</name>
<evidence type="ECO:0000313" key="7">
    <source>
        <dbReference type="Proteomes" id="UP000006055"/>
    </source>
</evidence>
<gene>
    <name evidence="6" type="ordered locus">Desti_0531</name>
</gene>
<dbReference type="PANTHER" id="PTHR30026:SF20">
    <property type="entry name" value="OUTER MEMBRANE PROTEIN TOLC"/>
    <property type="match status" value="1"/>
</dbReference>
<sequence length="463" mass="53288">MARLMARAVKQSLRFSERAAALSARASFRLAWTVVAVILCTLLAPQPGLTSPGGEPESYGHFDFPTCVRYALVHSEEFLKNRIDIQMRSIDLKDSHSEIFPTIQLITRYYIDRAQSKNDNDTSHGALSVSMFMLNWDIYLALLKIKSQSILVDIGQLSHLDKIGENITNMAKIFYRIYILERMIKAKKQSTAFHKSRVDFFKTRLDQGAIDTVDYKYWAASYRGEVLKVKSMERELEERIASLKTIMGYHPDYYLPLDTRDAASQVLGGFNGQMVTFADIQSANLSLQISAKYEQLQSNRVTASYVALVPKPIIILEQIENQVDRASGFNFALGFDYTVWDGFRRVRDIKRQKLRAMQLKIDRDQLSKKLYENFRRFRGEIDLSGERVSVNREYVKTAELVEERTLMQYKAAQVPYDVYMQKRIDKIETYSNSLLSLQERVQALIDLASIAGGLSRYNARIKY</sequence>
<dbReference type="EMBL" id="CP003360">
    <property type="protein sequence ID" value="AFM23264.1"/>
    <property type="molecule type" value="Genomic_DNA"/>
</dbReference>
<protein>
    <recommendedName>
        <fullName evidence="8">Outer membrane protein</fullName>
    </recommendedName>
</protein>
<evidence type="ECO:0000256" key="2">
    <source>
        <dbReference type="ARBA" id="ARBA00022452"/>
    </source>
</evidence>
<dbReference type="Gene3D" id="1.20.1600.10">
    <property type="entry name" value="Outer membrane efflux proteins (OEP)"/>
    <property type="match status" value="1"/>
</dbReference>
<dbReference type="SUPFAM" id="SSF56954">
    <property type="entry name" value="Outer membrane efflux proteins (OEP)"/>
    <property type="match status" value="1"/>
</dbReference>
<proteinExistence type="predicted"/>
<dbReference type="AlphaFoldDB" id="I4C123"/>
<dbReference type="OrthoDB" id="5439089at2"/>
<dbReference type="eggNOG" id="COG1538">
    <property type="taxonomic scope" value="Bacteria"/>
</dbReference>
<evidence type="ECO:0000256" key="5">
    <source>
        <dbReference type="ARBA" id="ARBA00023237"/>
    </source>
</evidence>
<organism evidence="6 7">
    <name type="scientific">Desulfomonile tiedjei (strain ATCC 49306 / DSM 6799 / DCB-1)</name>
    <dbReference type="NCBI Taxonomy" id="706587"/>
    <lineage>
        <taxon>Bacteria</taxon>
        <taxon>Pseudomonadati</taxon>
        <taxon>Thermodesulfobacteriota</taxon>
        <taxon>Desulfomonilia</taxon>
        <taxon>Desulfomonilales</taxon>
        <taxon>Desulfomonilaceae</taxon>
        <taxon>Desulfomonile</taxon>
    </lineage>
</organism>
<accession>I4C123</accession>
<dbReference type="InterPro" id="IPR051906">
    <property type="entry name" value="TolC-like"/>
</dbReference>
<dbReference type="KEGG" id="dti:Desti_0531"/>
<dbReference type="PANTHER" id="PTHR30026">
    <property type="entry name" value="OUTER MEMBRANE PROTEIN TOLC"/>
    <property type="match status" value="1"/>
</dbReference>
<comment type="subcellular location">
    <subcellularLocation>
        <location evidence="1">Cell outer membrane</location>
    </subcellularLocation>
</comment>
<evidence type="ECO:0000313" key="6">
    <source>
        <dbReference type="EMBL" id="AFM23264.1"/>
    </source>
</evidence>
<keyword evidence="4" id="KW-0472">Membrane</keyword>
<dbReference type="RefSeq" id="WP_014808423.1">
    <property type="nucleotide sequence ID" value="NC_018025.1"/>
</dbReference>
<evidence type="ECO:0000256" key="4">
    <source>
        <dbReference type="ARBA" id="ARBA00023136"/>
    </source>
</evidence>
<reference evidence="7" key="1">
    <citation type="submission" date="2012-06" db="EMBL/GenBank/DDBJ databases">
        <title>Complete sequence of chromosome of Desulfomonile tiedjei DSM 6799.</title>
        <authorList>
            <person name="Lucas S."/>
            <person name="Copeland A."/>
            <person name="Lapidus A."/>
            <person name="Glavina del Rio T."/>
            <person name="Dalin E."/>
            <person name="Tice H."/>
            <person name="Bruce D."/>
            <person name="Goodwin L."/>
            <person name="Pitluck S."/>
            <person name="Peters L."/>
            <person name="Ovchinnikova G."/>
            <person name="Zeytun A."/>
            <person name="Lu M."/>
            <person name="Kyrpides N."/>
            <person name="Mavromatis K."/>
            <person name="Ivanova N."/>
            <person name="Brettin T."/>
            <person name="Detter J.C."/>
            <person name="Han C."/>
            <person name="Larimer F."/>
            <person name="Land M."/>
            <person name="Hauser L."/>
            <person name="Markowitz V."/>
            <person name="Cheng J.-F."/>
            <person name="Hugenholtz P."/>
            <person name="Woyke T."/>
            <person name="Wu D."/>
            <person name="Spring S."/>
            <person name="Schroeder M."/>
            <person name="Brambilla E."/>
            <person name="Klenk H.-P."/>
            <person name="Eisen J.A."/>
        </authorList>
    </citation>
    <scope>NUCLEOTIDE SEQUENCE [LARGE SCALE GENOMIC DNA]</scope>
    <source>
        <strain evidence="7">ATCC 49306 / DSM 6799 / DCB-1</strain>
    </source>
</reference>
<dbReference type="GO" id="GO:0009279">
    <property type="term" value="C:cell outer membrane"/>
    <property type="evidence" value="ECO:0007669"/>
    <property type="project" value="UniProtKB-SubCell"/>
</dbReference>
<keyword evidence="7" id="KW-1185">Reference proteome</keyword>